<protein>
    <submittedName>
        <fullName evidence="1">Uncharacterized protein</fullName>
    </submittedName>
</protein>
<dbReference type="AlphaFoldDB" id="A0A1H3NMC1"/>
<organism evidence="1 2">
    <name type="scientific">Delftia lacustris</name>
    <dbReference type="NCBI Taxonomy" id="558537"/>
    <lineage>
        <taxon>Bacteria</taxon>
        <taxon>Pseudomonadati</taxon>
        <taxon>Pseudomonadota</taxon>
        <taxon>Betaproteobacteria</taxon>
        <taxon>Burkholderiales</taxon>
        <taxon>Comamonadaceae</taxon>
        <taxon>Delftia</taxon>
    </lineage>
</organism>
<accession>A0A1H3NMC1</accession>
<evidence type="ECO:0000313" key="2">
    <source>
        <dbReference type="Proteomes" id="UP000183417"/>
    </source>
</evidence>
<dbReference type="RefSeq" id="WP_074922125.1">
    <property type="nucleotide sequence ID" value="NZ_CP141274.1"/>
</dbReference>
<reference evidence="1 2" key="1">
    <citation type="submission" date="2016-10" db="EMBL/GenBank/DDBJ databases">
        <authorList>
            <person name="de Groot N.N."/>
        </authorList>
    </citation>
    <scope>NUCLEOTIDE SEQUENCE [LARGE SCALE GENOMIC DNA]</scope>
    <source>
        <strain evidence="1 2">LMG 24775</strain>
    </source>
</reference>
<dbReference type="GeneID" id="94692320"/>
<sequence length="134" mass="15733">MELRKINEIIISSRNILFNNRVNDTVISSLEEVLSCWREIEVDSSRNILKYCIGEALQQIKQSKLTSAGRVLNLIHNLPLSLDGLNNWDLDYFISMELPNFLEHFEEIHNSRDISLYVFQQISNQYFNSDLLNR</sequence>
<evidence type="ECO:0000313" key="1">
    <source>
        <dbReference type="EMBL" id="SDY90051.1"/>
    </source>
</evidence>
<gene>
    <name evidence="1" type="ORF">SAMN05421547_10946</name>
</gene>
<proteinExistence type="predicted"/>
<dbReference type="Proteomes" id="UP000183417">
    <property type="component" value="Unassembled WGS sequence"/>
</dbReference>
<name>A0A1H3NMC1_9BURK</name>
<dbReference type="EMBL" id="FNPE01000009">
    <property type="protein sequence ID" value="SDY90051.1"/>
    <property type="molecule type" value="Genomic_DNA"/>
</dbReference>